<feature type="domain" description="Gfd2/YDR514C-like C-terminal" evidence="1">
    <location>
        <begin position="73"/>
        <end position="261"/>
    </location>
</feature>
<name>A0A1G4KQQ1_KOMPC</name>
<organism evidence="2 3">
    <name type="scientific">Komagataella phaffii (strain ATCC 76273 / CBS 7435 / CECT 11047 / NRRL Y-11430 / Wegner 21-1)</name>
    <name type="common">Yeast</name>
    <name type="synonym">Pichia pastoris</name>
    <dbReference type="NCBI Taxonomy" id="981350"/>
    <lineage>
        <taxon>Eukaryota</taxon>
        <taxon>Fungi</taxon>
        <taxon>Dikarya</taxon>
        <taxon>Ascomycota</taxon>
        <taxon>Saccharomycotina</taxon>
        <taxon>Pichiomycetes</taxon>
        <taxon>Pichiales</taxon>
        <taxon>Pichiaceae</taxon>
        <taxon>Komagataella</taxon>
    </lineage>
</organism>
<keyword evidence="3" id="KW-1185">Reference proteome</keyword>
<dbReference type="PANTHER" id="PTHR28083">
    <property type="entry name" value="GOOD FOR FULL DBP5 ACTIVITY PROTEIN 2"/>
    <property type="match status" value="1"/>
</dbReference>
<dbReference type="Pfam" id="PF21762">
    <property type="entry name" value="DEDDh_C"/>
    <property type="match status" value="1"/>
</dbReference>
<reference evidence="2 3" key="1">
    <citation type="journal article" date="2011" name="J. Biotechnol.">
        <title>High-quality genome sequence of Pichia pastoris CBS7435.</title>
        <authorList>
            <person name="Kuberl A."/>
            <person name="Schneider J."/>
            <person name="Thallinger G.G."/>
            <person name="Anderl I."/>
            <person name="Wibberg D."/>
            <person name="Hajek T."/>
            <person name="Jaenicke S."/>
            <person name="Brinkrolf K."/>
            <person name="Goesmann A."/>
            <person name="Szczepanowski R."/>
            <person name="Puhler A."/>
            <person name="Schwab H."/>
            <person name="Glieder A."/>
            <person name="Pichler H."/>
        </authorList>
    </citation>
    <scope>NUCLEOTIDE SEQUENCE [LARGE SCALE GENOMIC DNA]</scope>
    <source>
        <strain evidence="3">ATCC 76273 / CBS 7435 / CECT 11047 / NRRL Y-11430 / Wegner 21-1</strain>
    </source>
</reference>
<evidence type="ECO:0000313" key="3">
    <source>
        <dbReference type="Proteomes" id="UP000006853"/>
    </source>
</evidence>
<reference evidence="2 3" key="2">
    <citation type="journal article" date="2016" name="FEMS Yeast Res.">
        <title>Curation of the genome annotation of Pichia pastoris (Komagataella phaffii) CBS7435 from gene level to protein function.</title>
        <authorList>
            <person name="Valli M."/>
            <person name="Tatto N.E."/>
            <person name="Peymann A."/>
            <person name="Gruber C."/>
            <person name="Landes N."/>
            <person name="Ekker H."/>
            <person name="Thallinger G.G."/>
            <person name="Mattanovich D."/>
            <person name="Gasser B."/>
            <person name="Graf A.B."/>
        </authorList>
    </citation>
    <scope>GENOME REANNOTATION</scope>
    <source>
        <strain evidence="2 3">ATCC 76273 / CBS 7435 / CECT 11047 / NRRL Y-11430 / Wegner 21-1</strain>
    </source>
</reference>
<sequence length="316" mass="36057">MRIRLRADLGFNTGRHTCPLTFKEFRLVLSSGSSRLFRSKTRFIHTKMTSKHEHTIVSFKTALAWINSRQTTLISLDSEWFERNSNVVTEVGISIYKPYIPLEGPEGKHLPAPFLPDISTLHFIVQGTEKVRNKKFVPDNKDFFIGGTSFTVSKKDISAVITEIVSQFESTDDQKSEKFTMKSPPPVALVGHNLIGDLKTLKNAGITIPILPIIDTRELWLNQVNTSKSNLKYILRRLGLPHSFLHNAANDAYYTLLASLKLAQTNVSLNLLYSEEEWEIPRKTSNSNDFPKPLPQDIHQLRDRLIRSKLVREETK</sequence>
<gene>
    <name evidence="2" type="ordered locus">PP7435_Chr4-0131</name>
</gene>
<dbReference type="GO" id="GO:0003676">
    <property type="term" value="F:nucleic acid binding"/>
    <property type="evidence" value="ECO:0007669"/>
    <property type="project" value="InterPro"/>
</dbReference>
<evidence type="ECO:0000259" key="1">
    <source>
        <dbReference type="Pfam" id="PF21762"/>
    </source>
</evidence>
<dbReference type="InterPro" id="IPR040151">
    <property type="entry name" value="Gfd2/YDR514C-like"/>
</dbReference>
<proteinExistence type="predicted"/>
<accession>A0A1G4KQQ1</accession>
<dbReference type="SUPFAM" id="SSF53098">
    <property type="entry name" value="Ribonuclease H-like"/>
    <property type="match status" value="1"/>
</dbReference>
<dbReference type="InterPro" id="IPR012337">
    <property type="entry name" value="RNaseH-like_sf"/>
</dbReference>
<dbReference type="Proteomes" id="UP000006853">
    <property type="component" value="Chromosome 4"/>
</dbReference>
<dbReference type="InterPro" id="IPR048519">
    <property type="entry name" value="Gfd2/YDR514C-like_C"/>
</dbReference>
<evidence type="ECO:0000313" key="2">
    <source>
        <dbReference type="EMBL" id="SCV12337.1"/>
    </source>
</evidence>
<dbReference type="AlphaFoldDB" id="A0A1G4KQQ1"/>
<dbReference type="Gene3D" id="3.30.420.10">
    <property type="entry name" value="Ribonuclease H-like superfamily/Ribonuclease H"/>
    <property type="match status" value="1"/>
</dbReference>
<dbReference type="SMR" id="A0A1G4KQQ1"/>
<dbReference type="PANTHER" id="PTHR28083:SF1">
    <property type="entry name" value="GOOD FOR FULL DBP5 ACTIVITY PROTEIN 2"/>
    <property type="match status" value="1"/>
</dbReference>
<protein>
    <recommendedName>
        <fullName evidence="1">Gfd2/YDR514C-like C-terminal domain-containing protein</fullName>
    </recommendedName>
</protein>
<dbReference type="InterPro" id="IPR036397">
    <property type="entry name" value="RNaseH_sf"/>
</dbReference>
<dbReference type="EMBL" id="FR839631">
    <property type="protein sequence ID" value="SCV12337.1"/>
    <property type="molecule type" value="Genomic_DNA"/>
</dbReference>
<dbReference type="GO" id="GO:0005634">
    <property type="term" value="C:nucleus"/>
    <property type="evidence" value="ECO:0007669"/>
    <property type="project" value="TreeGrafter"/>
</dbReference>